<dbReference type="PANTHER" id="PTHR13251">
    <property type="entry name" value="EPILEPSY HOLOPROSENCEPHALY CANDIDATE 1/TMEM1"/>
    <property type="match status" value="1"/>
</dbReference>
<dbReference type="GO" id="GO:0034498">
    <property type="term" value="P:early endosome to Golgi transport"/>
    <property type="evidence" value="ECO:0007669"/>
    <property type="project" value="TreeGrafter"/>
</dbReference>
<dbReference type="Proteomes" id="UP000187406">
    <property type="component" value="Unassembled WGS sequence"/>
</dbReference>
<evidence type="ECO:0000313" key="2">
    <source>
        <dbReference type="Proteomes" id="UP000187406"/>
    </source>
</evidence>
<dbReference type="PANTHER" id="PTHR13251:SF3">
    <property type="entry name" value="TRAFFICKING PROTEIN PARTICLE COMPLEX SUBUNIT 10"/>
    <property type="match status" value="1"/>
</dbReference>
<protein>
    <submittedName>
        <fullName evidence="1">Uncharacterized protein</fullName>
    </submittedName>
</protein>
<sequence length="172" mass="19054">MHFTDPSHVTSCVADKCGDGSLLLQVFIFQGLSCFYIYINDAWLDLEDGFVHSRQEDWRSTSGLFPLVISPSSQAGILFSICLGKSEDDTGERHSDSILNIRYEISGNGTIGAHPSVGVESTGPEGARQNLILRSAIVIQWHMLPCLAVRFLPLPSRALRVGQLLTLKWKFF</sequence>
<gene>
    <name evidence="1" type="ORF">CFOL_v3_03417</name>
</gene>
<organism evidence="1 2">
    <name type="scientific">Cephalotus follicularis</name>
    <name type="common">Albany pitcher plant</name>
    <dbReference type="NCBI Taxonomy" id="3775"/>
    <lineage>
        <taxon>Eukaryota</taxon>
        <taxon>Viridiplantae</taxon>
        <taxon>Streptophyta</taxon>
        <taxon>Embryophyta</taxon>
        <taxon>Tracheophyta</taxon>
        <taxon>Spermatophyta</taxon>
        <taxon>Magnoliopsida</taxon>
        <taxon>eudicotyledons</taxon>
        <taxon>Gunneridae</taxon>
        <taxon>Pentapetalae</taxon>
        <taxon>rosids</taxon>
        <taxon>fabids</taxon>
        <taxon>Oxalidales</taxon>
        <taxon>Cephalotaceae</taxon>
        <taxon>Cephalotus</taxon>
    </lineage>
</organism>
<evidence type="ECO:0000313" key="1">
    <source>
        <dbReference type="EMBL" id="GAV59886.1"/>
    </source>
</evidence>
<comment type="caution">
    <text evidence="1">The sequence shown here is derived from an EMBL/GenBank/DDBJ whole genome shotgun (WGS) entry which is preliminary data.</text>
</comment>
<dbReference type="GO" id="GO:1990071">
    <property type="term" value="C:TRAPPII protein complex"/>
    <property type="evidence" value="ECO:0007669"/>
    <property type="project" value="InterPro"/>
</dbReference>
<dbReference type="GO" id="GO:0006891">
    <property type="term" value="P:intra-Golgi vesicle-mediated transport"/>
    <property type="evidence" value="ECO:0007669"/>
    <property type="project" value="TreeGrafter"/>
</dbReference>
<name>A0A1Q3AVU9_CEPFO</name>
<dbReference type="STRING" id="3775.A0A1Q3AVU9"/>
<dbReference type="InParanoid" id="A0A1Q3AVU9"/>
<reference evidence="2" key="1">
    <citation type="submission" date="2016-04" db="EMBL/GenBank/DDBJ databases">
        <title>Cephalotus genome sequencing.</title>
        <authorList>
            <person name="Fukushima K."/>
            <person name="Hasebe M."/>
            <person name="Fang X."/>
        </authorList>
    </citation>
    <scope>NUCLEOTIDE SEQUENCE [LARGE SCALE GENOMIC DNA]</scope>
    <source>
        <strain evidence="2">cv. St1</strain>
    </source>
</reference>
<dbReference type="EMBL" id="BDDD01000126">
    <property type="protein sequence ID" value="GAV59886.1"/>
    <property type="molecule type" value="Genomic_DNA"/>
</dbReference>
<dbReference type="GO" id="GO:0005829">
    <property type="term" value="C:cytosol"/>
    <property type="evidence" value="ECO:0007669"/>
    <property type="project" value="GOC"/>
</dbReference>
<dbReference type="InterPro" id="IPR045126">
    <property type="entry name" value="TRAPPC10/Trs130"/>
</dbReference>
<dbReference type="OrthoDB" id="1608914at2759"/>
<proteinExistence type="predicted"/>
<accession>A0A1Q3AVU9</accession>
<dbReference type="AlphaFoldDB" id="A0A1Q3AVU9"/>
<keyword evidence="2" id="KW-1185">Reference proteome</keyword>